<dbReference type="EMBL" id="AP018553">
    <property type="protein sequence ID" value="BBD72834.1"/>
    <property type="molecule type" value="Genomic_DNA"/>
</dbReference>
<dbReference type="KEGG" id="sacd:HS1genome_1223"/>
<dbReference type="AlphaFoldDB" id="A0A348B3T2"/>
<name>A0A348B3T2_9CREN</name>
<dbReference type="InterPro" id="IPR017515">
    <property type="entry name" value="MeMalonyl-CoA_epimerase"/>
</dbReference>
<dbReference type="InterPro" id="IPR051785">
    <property type="entry name" value="MMCE/EMCE_epimerase"/>
</dbReference>
<organism evidence="4 6">
    <name type="scientific">Sulfodiicoccus acidiphilus</name>
    <dbReference type="NCBI Taxonomy" id="1670455"/>
    <lineage>
        <taxon>Archaea</taxon>
        <taxon>Thermoproteota</taxon>
        <taxon>Thermoprotei</taxon>
        <taxon>Sulfolobales</taxon>
        <taxon>Sulfolobaceae</taxon>
        <taxon>Sulfodiicoccus</taxon>
    </lineage>
</organism>
<dbReference type="Pfam" id="PF13669">
    <property type="entry name" value="Glyoxalase_4"/>
    <property type="match status" value="1"/>
</dbReference>
<evidence type="ECO:0000256" key="1">
    <source>
        <dbReference type="ARBA" id="ARBA00009308"/>
    </source>
</evidence>
<reference evidence="4" key="3">
    <citation type="journal article" date="2019" name="BMC Res. Notes">
        <title>Complete genome sequence of the Sulfodiicoccus acidiphilus strain HS-1T, the first crenarchaeon that lacks polB3, isolated from an acidic hot spring in Ohwaku-dani, Hakone, Japan.</title>
        <authorList>
            <person name="Sakai H.D."/>
            <person name="Kurosawa N."/>
        </authorList>
    </citation>
    <scope>NUCLEOTIDE SEQUENCE</scope>
    <source>
        <strain evidence="4">HS-1</strain>
    </source>
</reference>
<dbReference type="GO" id="GO:0046872">
    <property type="term" value="F:metal ion binding"/>
    <property type="evidence" value="ECO:0007669"/>
    <property type="project" value="UniProtKB-KW"/>
</dbReference>
<comment type="similarity">
    <text evidence="1">Belongs to the methylmalonyl-CoA epimerase family.</text>
</comment>
<keyword evidence="6" id="KW-1185">Reference proteome</keyword>
<dbReference type="GO" id="GO:0046491">
    <property type="term" value="P:L-methylmalonyl-CoA metabolic process"/>
    <property type="evidence" value="ECO:0007669"/>
    <property type="project" value="TreeGrafter"/>
</dbReference>
<dbReference type="EMBL" id="BMQS01000002">
    <property type="protein sequence ID" value="GGT88628.1"/>
    <property type="molecule type" value="Genomic_DNA"/>
</dbReference>
<evidence type="ECO:0000313" key="5">
    <source>
        <dbReference type="EMBL" id="GGT88628.1"/>
    </source>
</evidence>
<dbReference type="CDD" id="cd07249">
    <property type="entry name" value="MMCE"/>
    <property type="match status" value="1"/>
</dbReference>
<dbReference type="Proteomes" id="UP000616143">
    <property type="component" value="Unassembled WGS sequence"/>
</dbReference>
<evidence type="ECO:0000259" key="3">
    <source>
        <dbReference type="PROSITE" id="PS51819"/>
    </source>
</evidence>
<dbReference type="GO" id="GO:0004493">
    <property type="term" value="F:methylmalonyl-CoA epimerase activity"/>
    <property type="evidence" value="ECO:0007669"/>
    <property type="project" value="TreeGrafter"/>
</dbReference>
<keyword evidence="2" id="KW-0479">Metal-binding</keyword>
<evidence type="ECO:0000313" key="4">
    <source>
        <dbReference type="EMBL" id="BBD72834.1"/>
    </source>
</evidence>
<dbReference type="SUPFAM" id="SSF54593">
    <property type="entry name" value="Glyoxalase/Bleomycin resistance protein/Dihydroxybiphenyl dioxygenase"/>
    <property type="match status" value="1"/>
</dbReference>
<protein>
    <submittedName>
        <fullName evidence="4">Methylmalonyl-CoA epimerase</fullName>
    </submittedName>
</protein>
<reference evidence="5" key="1">
    <citation type="journal article" date="2014" name="Int. J. Syst. Evol. Microbiol.">
        <title>Complete genome sequence of Corynebacterium casei LMG S-19264T (=DSM 44701T), isolated from a smear-ripened cheese.</title>
        <authorList>
            <consortium name="US DOE Joint Genome Institute (JGI-PGF)"/>
            <person name="Walter F."/>
            <person name="Albersmeier A."/>
            <person name="Kalinowski J."/>
            <person name="Ruckert C."/>
        </authorList>
    </citation>
    <scope>NUCLEOTIDE SEQUENCE</scope>
    <source>
        <strain evidence="5">JCM 31740</strain>
    </source>
</reference>
<dbReference type="PANTHER" id="PTHR43048:SF3">
    <property type="entry name" value="METHYLMALONYL-COA EPIMERASE, MITOCHONDRIAL"/>
    <property type="match status" value="1"/>
</dbReference>
<feature type="domain" description="VOC" evidence="3">
    <location>
        <begin position="1"/>
        <end position="123"/>
    </location>
</feature>
<dbReference type="PANTHER" id="PTHR43048">
    <property type="entry name" value="METHYLMALONYL-COA EPIMERASE"/>
    <property type="match status" value="1"/>
</dbReference>
<sequence length="124" mass="13495">MAVYNLDEALKPYQGAGMSLIWRGELGSHGIKVVFVGTSKGTKVELLEPTSPDSTVGKFLARRGPGLHHIAFLVKDVDRALQQAKEMGYELVDQSSRLGAMNRKVGFIHPRSFGGVLVELVQST</sequence>
<dbReference type="PROSITE" id="PS51819">
    <property type="entry name" value="VOC"/>
    <property type="match status" value="1"/>
</dbReference>
<accession>A0A348B3T2</accession>
<dbReference type="Proteomes" id="UP000276741">
    <property type="component" value="Chromosome"/>
</dbReference>
<reference evidence="5" key="4">
    <citation type="submission" date="2020-09" db="EMBL/GenBank/DDBJ databases">
        <authorList>
            <person name="Sun Q."/>
            <person name="Ohkuma M."/>
        </authorList>
    </citation>
    <scope>NUCLEOTIDE SEQUENCE</scope>
    <source>
        <strain evidence="5">JCM 31740</strain>
    </source>
</reference>
<evidence type="ECO:0000256" key="2">
    <source>
        <dbReference type="ARBA" id="ARBA00022723"/>
    </source>
</evidence>
<dbReference type="InterPro" id="IPR029068">
    <property type="entry name" value="Glyas_Bleomycin-R_OHBP_Dase"/>
</dbReference>
<reference evidence="6" key="2">
    <citation type="submission" date="2018-04" db="EMBL/GenBank/DDBJ databases">
        <title>Complete genome sequence of Sulfodiicoccus acidiphilus strain HS-1.</title>
        <authorList>
            <person name="Sakai H.D."/>
            <person name="Kurosawa N."/>
        </authorList>
    </citation>
    <scope>NUCLEOTIDE SEQUENCE [LARGE SCALE GENOMIC DNA]</scope>
    <source>
        <strain evidence="6">HS-1</strain>
    </source>
</reference>
<dbReference type="InterPro" id="IPR037523">
    <property type="entry name" value="VOC_core"/>
</dbReference>
<evidence type="ECO:0000313" key="6">
    <source>
        <dbReference type="Proteomes" id="UP000276741"/>
    </source>
</evidence>
<dbReference type="Gene3D" id="3.10.180.10">
    <property type="entry name" value="2,3-Dihydroxybiphenyl 1,2-Dioxygenase, domain 1"/>
    <property type="match status" value="1"/>
</dbReference>
<proteinExistence type="inferred from homology"/>
<gene>
    <name evidence="5" type="ORF">GCM10007116_03280</name>
    <name evidence="4" type="ORF">HS1genome_1223</name>
</gene>